<dbReference type="KEGG" id="gsb:GSUB_14750"/>
<gene>
    <name evidence="1" type="ORF">GSUB_14750</name>
</gene>
<evidence type="ECO:0008006" key="3">
    <source>
        <dbReference type="Google" id="ProtNLM"/>
    </source>
</evidence>
<reference evidence="1 2" key="1">
    <citation type="journal article" date="2015" name="Genome Announc.">
        <title>Genomes of Geoalkalibacter ferrihydriticus Z-0531T and Geoalkalibacter subterraneus Red1T, Two Haloalkaliphilic Metal-Reducing Deltaproteobacteria.</title>
        <authorList>
            <person name="Badalamenti J.P."/>
            <person name="Krajmalnik-Brown R."/>
            <person name="Torres C.I."/>
            <person name="Bond D.R."/>
        </authorList>
    </citation>
    <scope>NUCLEOTIDE SEQUENCE [LARGE SCALE GENOMIC DNA]</scope>
    <source>
        <strain evidence="1 2">Red1</strain>
    </source>
</reference>
<proteinExistence type="predicted"/>
<keyword evidence="2" id="KW-1185">Reference proteome</keyword>
<dbReference type="AlphaFoldDB" id="A0A0B5FJN4"/>
<protein>
    <recommendedName>
        <fullName evidence="3">Transposase</fullName>
    </recommendedName>
</protein>
<evidence type="ECO:0000313" key="2">
    <source>
        <dbReference type="Proteomes" id="UP000035036"/>
    </source>
</evidence>
<accession>A0A0B5FJN4</accession>
<name>A0A0B5FJN4_9BACT</name>
<dbReference type="RefSeq" id="WP_040201480.1">
    <property type="nucleotide sequence ID" value="NZ_CP010311.1"/>
</dbReference>
<dbReference type="Proteomes" id="UP000035036">
    <property type="component" value="Chromosome"/>
</dbReference>
<dbReference type="EMBL" id="CP010311">
    <property type="protein sequence ID" value="AJF07558.1"/>
    <property type="molecule type" value="Genomic_DNA"/>
</dbReference>
<dbReference type="HOGENOM" id="CLU_210274_0_0_7"/>
<sequence length="59" mass="6908">MNIYEEEDLEQKLDELTDLMGRIVLDLLLVSLRKINKEQQVYGEFVETRGPSRAINDPE</sequence>
<evidence type="ECO:0000313" key="1">
    <source>
        <dbReference type="EMBL" id="AJF07558.1"/>
    </source>
</evidence>
<organism evidence="1 2">
    <name type="scientific">Geoalkalibacter subterraneus</name>
    <dbReference type="NCBI Taxonomy" id="483547"/>
    <lineage>
        <taxon>Bacteria</taxon>
        <taxon>Pseudomonadati</taxon>
        <taxon>Thermodesulfobacteriota</taxon>
        <taxon>Desulfuromonadia</taxon>
        <taxon>Desulfuromonadales</taxon>
        <taxon>Geoalkalibacteraceae</taxon>
        <taxon>Geoalkalibacter</taxon>
    </lineage>
</organism>